<gene>
    <name evidence="1" type="ordered locus">CLDAP_31580</name>
</gene>
<dbReference type="Gene3D" id="1.10.287.1080">
    <property type="entry name" value="MazG-like"/>
    <property type="match status" value="1"/>
</dbReference>
<evidence type="ECO:0000313" key="1">
    <source>
        <dbReference type="EMBL" id="BAM01198.1"/>
    </source>
</evidence>
<dbReference type="InterPro" id="IPR052555">
    <property type="entry name" value="dCTP_Pyrophosphatase"/>
</dbReference>
<dbReference type="PATRIC" id="fig|926550.5.peg.3418"/>
<keyword evidence="2" id="KW-1185">Reference proteome</keyword>
<dbReference type="Proteomes" id="UP000007880">
    <property type="component" value="Chromosome"/>
</dbReference>
<evidence type="ECO:0000313" key="2">
    <source>
        <dbReference type="Proteomes" id="UP000007880"/>
    </source>
</evidence>
<dbReference type="GO" id="GO:0009143">
    <property type="term" value="P:nucleoside triphosphate catabolic process"/>
    <property type="evidence" value="ECO:0007669"/>
    <property type="project" value="InterPro"/>
</dbReference>
<dbReference type="EMBL" id="AP012337">
    <property type="protein sequence ID" value="BAM01198.1"/>
    <property type="molecule type" value="Genomic_DNA"/>
</dbReference>
<organism evidence="1 2">
    <name type="scientific">Caldilinea aerophila (strain DSM 14535 / JCM 11387 / NBRC 104270 / STL-6-O1)</name>
    <dbReference type="NCBI Taxonomy" id="926550"/>
    <lineage>
        <taxon>Bacteria</taxon>
        <taxon>Bacillati</taxon>
        <taxon>Chloroflexota</taxon>
        <taxon>Caldilineae</taxon>
        <taxon>Caldilineales</taxon>
        <taxon>Caldilineaceae</taxon>
        <taxon>Caldilinea</taxon>
    </lineage>
</organism>
<dbReference type="OrthoDB" id="9791898at2"/>
<dbReference type="InterPro" id="IPR025984">
    <property type="entry name" value="DCTPP"/>
</dbReference>
<dbReference type="KEGG" id="cap:CLDAP_31580"/>
<dbReference type="eggNOG" id="COG1694">
    <property type="taxonomic scope" value="Bacteria"/>
</dbReference>
<accession>I0I7G0</accession>
<dbReference type="GO" id="GO:0047429">
    <property type="term" value="F:nucleoside triphosphate diphosphatase activity"/>
    <property type="evidence" value="ECO:0007669"/>
    <property type="project" value="InterPro"/>
</dbReference>
<dbReference type="PANTHER" id="PTHR46523">
    <property type="entry name" value="DCTP PYROPHOSPHATASE 1"/>
    <property type="match status" value="1"/>
</dbReference>
<dbReference type="CDD" id="cd11537">
    <property type="entry name" value="NTP-PPase_RS21-C6_like"/>
    <property type="match status" value="1"/>
</dbReference>
<dbReference type="PIRSF" id="PIRSF029826">
    <property type="entry name" value="UCP029826_pph"/>
    <property type="match status" value="1"/>
</dbReference>
<dbReference type="HOGENOM" id="CLU_110454_1_0_0"/>
<dbReference type="PANTHER" id="PTHR46523:SF1">
    <property type="entry name" value="DCTP PYROPHOSPHATASE 1"/>
    <property type="match status" value="1"/>
</dbReference>
<sequence length="123" mass="14147">MDTEVTVATLRQLVHHFVEERDWQRFHTPKNLAMSIAIETAELMEHFQWLSIEESIALVQDETARAAIAEELADLLIYSLSFANSADIDISDAIIRKMDRNQTRFPAKTVYGKLGDRKPENEE</sequence>
<dbReference type="RefSeq" id="WP_014434424.1">
    <property type="nucleotide sequence ID" value="NC_017079.1"/>
</dbReference>
<dbReference type="SUPFAM" id="SSF101386">
    <property type="entry name" value="all-alpha NTP pyrophosphatases"/>
    <property type="match status" value="1"/>
</dbReference>
<dbReference type="Pfam" id="PF12643">
    <property type="entry name" value="MazG-like"/>
    <property type="match status" value="1"/>
</dbReference>
<evidence type="ECO:0008006" key="3">
    <source>
        <dbReference type="Google" id="ProtNLM"/>
    </source>
</evidence>
<dbReference type="AlphaFoldDB" id="I0I7G0"/>
<dbReference type="STRING" id="926550.CLDAP_31580"/>
<reference evidence="1 2" key="1">
    <citation type="submission" date="2012-02" db="EMBL/GenBank/DDBJ databases">
        <title>Complete genome sequence of Caldilinea aerophila DSM 14535 (= NBRC 102666).</title>
        <authorList>
            <person name="Oguchi A."/>
            <person name="Hosoyama A."/>
            <person name="Sekine M."/>
            <person name="Fukai R."/>
            <person name="Kato Y."/>
            <person name="Nakamura S."/>
            <person name="Hanada S."/>
            <person name="Yamazaki S."/>
            <person name="Fujita N."/>
        </authorList>
    </citation>
    <scope>NUCLEOTIDE SEQUENCE [LARGE SCALE GENOMIC DNA]</scope>
    <source>
        <strain evidence="2">DSM 14535 / JCM 11387 / NBRC 104270 / STL-6-O1</strain>
    </source>
</reference>
<protein>
    <recommendedName>
        <fullName evidence="3">Nucleotide pyrophosphohydrolase</fullName>
    </recommendedName>
</protein>
<proteinExistence type="predicted"/>
<name>I0I7G0_CALAS</name>